<name>A0A0V0Z159_9BILA</name>
<keyword evidence="2" id="KW-1185">Reference proteome</keyword>
<organism evidence="1 2">
    <name type="scientific">Trichinella patagoniensis</name>
    <dbReference type="NCBI Taxonomy" id="990121"/>
    <lineage>
        <taxon>Eukaryota</taxon>
        <taxon>Metazoa</taxon>
        <taxon>Ecdysozoa</taxon>
        <taxon>Nematoda</taxon>
        <taxon>Enoplea</taxon>
        <taxon>Dorylaimia</taxon>
        <taxon>Trichinellida</taxon>
        <taxon>Trichinellidae</taxon>
        <taxon>Trichinella</taxon>
    </lineage>
</organism>
<gene>
    <name evidence="1" type="ORF">T12_129</name>
</gene>
<reference evidence="1 2" key="1">
    <citation type="submission" date="2015-01" db="EMBL/GenBank/DDBJ databases">
        <title>Evolution of Trichinella species and genotypes.</title>
        <authorList>
            <person name="Korhonen P.K."/>
            <person name="Edoardo P."/>
            <person name="Giuseppe L.R."/>
            <person name="Gasser R.B."/>
        </authorList>
    </citation>
    <scope>NUCLEOTIDE SEQUENCE [LARGE SCALE GENOMIC DNA]</scope>
    <source>
        <strain evidence="1">ISS2496</strain>
    </source>
</reference>
<dbReference type="EMBL" id="JYDQ01000859">
    <property type="protein sequence ID" value="KRY06276.1"/>
    <property type="molecule type" value="Genomic_DNA"/>
</dbReference>
<feature type="non-terminal residue" evidence="1">
    <location>
        <position position="95"/>
    </location>
</feature>
<protein>
    <submittedName>
        <fullName evidence="1">Uncharacterized protein</fullName>
    </submittedName>
</protein>
<proteinExistence type="predicted"/>
<evidence type="ECO:0000313" key="2">
    <source>
        <dbReference type="Proteomes" id="UP000054783"/>
    </source>
</evidence>
<comment type="caution">
    <text evidence="1">The sequence shown here is derived from an EMBL/GenBank/DDBJ whole genome shotgun (WGS) entry which is preliminary data.</text>
</comment>
<dbReference type="OrthoDB" id="5938148at2759"/>
<evidence type="ECO:0000313" key="1">
    <source>
        <dbReference type="EMBL" id="KRY06276.1"/>
    </source>
</evidence>
<accession>A0A0V0Z159</accession>
<dbReference type="Proteomes" id="UP000054783">
    <property type="component" value="Unassembled WGS sequence"/>
</dbReference>
<dbReference type="AlphaFoldDB" id="A0A0V0Z159"/>
<sequence>MNRSIDPKENGEYYPLTVWKTFLENFLDKLLQHRNNAMRLNALVCLDFDHYIDDQSELLMCEITRWKEKGKTYFFNIIQLTRLMLLHCAQTIITR</sequence>